<name>A0A0F9W880_9ZZZZ</name>
<evidence type="ECO:0000313" key="1">
    <source>
        <dbReference type="EMBL" id="KKO08508.1"/>
    </source>
</evidence>
<gene>
    <name evidence="1" type="ORF">LCGC14_0044480</name>
</gene>
<protein>
    <submittedName>
        <fullName evidence="1">Uncharacterized protein</fullName>
    </submittedName>
</protein>
<dbReference type="AlphaFoldDB" id="A0A0F9W880"/>
<dbReference type="EMBL" id="LAZR01000009">
    <property type="protein sequence ID" value="KKO08508.1"/>
    <property type="molecule type" value="Genomic_DNA"/>
</dbReference>
<sequence length="54" mass="5923">MAVHVDFTFPDGRVKPMAVAEHATPEAAAWFTDYIADLCARLSPAEQNAVHHDT</sequence>
<reference evidence="1" key="1">
    <citation type="journal article" date="2015" name="Nature">
        <title>Complex archaea that bridge the gap between prokaryotes and eukaryotes.</title>
        <authorList>
            <person name="Spang A."/>
            <person name="Saw J.H."/>
            <person name="Jorgensen S.L."/>
            <person name="Zaremba-Niedzwiedzka K."/>
            <person name="Martijn J."/>
            <person name="Lind A.E."/>
            <person name="van Eijk R."/>
            <person name="Schleper C."/>
            <person name="Guy L."/>
            <person name="Ettema T.J."/>
        </authorList>
    </citation>
    <scope>NUCLEOTIDE SEQUENCE</scope>
</reference>
<accession>A0A0F9W880</accession>
<proteinExistence type="predicted"/>
<comment type="caution">
    <text evidence="1">The sequence shown here is derived from an EMBL/GenBank/DDBJ whole genome shotgun (WGS) entry which is preliminary data.</text>
</comment>
<organism evidence="1">
    <name type="scientific">marine sediment metagenome</name>
    <dbReference type="NCBI Taxonomy" id="412755"/>
    <lineage>
        <taxon>unclassified sequences</taxon>
        <taxon>metagenomes</taxon>
        <taxon>ecological metagenomes</taxon>
    </lineage>
</organism>